<accession>A0ABY6IC10</accession>
<evidence type="ECO:0008006" key="4">
    <source>
        <dbReference type="Google" id="ProtNLM"/>
    </source>
</evidence>
<dbReference type="EMBL" id="CP107567">
    <property type="protein sequence ID" value="UYQ63487.1"/>
    <property type="molecule type" value="Genomic_DNA"/>
</dbReference>
<keyword evidence="3" id="KW-1185">Reference proteome</keyword>
<evidence type="ECO:0000313" key="3">
    <source>
        <dbReference type="Proteomes" id="UP001163878"/>
    </source>
</evidence>
<dbReference type="Proteomes" id="UP001163878">
    <property type="component" value="Chromosome"/>
</dbReference>
<feature type="signal peptide" evidence="1">
    <location>
        <begin position="1"/>
        <end position="31"/>
    </location>
</feature>
<gene>
    <name evidence="2" type="ORF">OGH68_19825</name>
</gene>
<sequence>MKLLHKRTAKAVGVVLGAAVVTLTTATSSFAASSTHAYTTDDNPGGHAWLRSDGERFYVADNDSDGYRASGYLRFGGNTYRLDDANGASTPSSAGWVSKDFSIAEGASFSIRVCLRDGYSGAAQFCSSWKYGTA</sequence>
<evidence type="ECO:0000313" key="2">
    <source>
        <dbReference type="EMBL" id="UYQ63487.1"/>
    </source>
</evidence>
<name>A0ABY6IC10_STRPE</name>
<organism evidence="2 3">
    <name type="scientific">Streptomyces peucetius</name>
    <dbReference type="NCBI Taxonomy" id="1950"/>
    <lineage>
        <taxon>Bacteria</taxon>
        <taxon>Bacillati</taxon>
        <taxon>Actinomycetota</taxon>
        <taxon>Actinomycetes</taxon>
        <taxon>Kitasatosporales</taxon>
        <taxon>Streptomycetaceae</taxon>
        <taxon>Streptomyces</taxon>
    </lineage>
</organism>
<keyword evidence="1" id="KW-0732">Signal</keyword>
<evidence type="ECO:0000256" key="1">
    <source>
        <dbReference type="SAM" id="SignalP"/>
    </source>
</evidence>
<proteinExistence type="predicted"/>
<protein>
    <recommendedName>
        <fullName evidence="4">Secreted protein</fullName>
    </recommendedName>
</protein>
<feature type="chain" id="PRO_5046722336" description="Secreted protein" evidence="1">
    <location>
        <begin position="32"/>
        <end position="134"/>
    </location>
</feature>
<reference evidence="2" key="1">
    <citation type="submission" date="2022-10" db="EMBL/GenBank/DDBJ databases">
        <title>Cytochrome P450 Catalyzes Benzene Ring Formation in the Biosynthesis of Trialkyl-Substituted Aromatic Polyketides.</title>
        <authorList>
            <person name="Zhao E."/>
            <person name="Ge H."/>
        </authorList>
    </citation>
    <scope>NUCLEOTIDE SEQUENCE</scope>
    <source>
        <strain evidence="2">NA0869</strain>
    </source>
</reference>
<dbReference type="RefSeq" id="WP_264245815.1">
    <property type="nucleotide sequence ID" value="NZ_CP107567.1"/>
</dbReference>